<evidence type="ECO:0000256" key="3">
    <source>
        <dbReference type="ARBA" id="ARBA00022827"/>
    </source>
</evidence>
<feature type="domain" description="AB hydrolase-1" evidence="7">
    <location>
        <begin position="756"/>
        <end position="993"/>
    </location>
</feature>
<dbReference type="EMBL" id="JAAOAO010000626">
    <property type="protein sequence ID" value="KAF5534637.1"/>
    <property type="molecule type" value="Genomic_DNA"/>
</dbReference>
<feature type="domain" description="FAD-binding" evidence="5">
    <location>
        <begin position="42"/>
        <end position="447"/>
    </location>
</feature>
<evidence type="ECO:0000259" key="7">
    <source>
        <dbReference type="Pfam" id="PF12697"/>
    </source>
</evidence>
<evidence type="ECO:0000259" key="5">
    <source>
        <dbReference type="Pfam" id="PF01494"/>
    </source>
</evidence>
<proteinExistence type="inferred from homology"/>
<dbReference type="GO" id="GO:0016709">
    <property type="term" value="F:oxidoreductase activity, acting on paired donors, with incorporation or reduction of molecular oxygen, NAD(P)H as one donor, and incorporation of one atom of oxygen"/>
    <property type="evidence" value="ECO:0007669"/>
    <property type="project" value="UniProtKB-ARBA"/>
</dbReference>
<dbReference type="Gene3D" id="3.30.9.10">
    <property type="entry name" value="D-Amino Acid Oxidase, subunit A, domain 2"/>
    <property type="match status" value="1"/>
</dbReference>
<sequence>MPVFQETSNAARNQRILPSRALPVPRLSQQPDLSNVSEEHKEVVVIGAGPAGLFLTLLLARYGITEASLLCLDSKPGTLKAGQADGLQPRTLEVFQSLGIASEIISEGCHMEEVAFWNPVQSNGNAKTNGNGNGFHATGIERTSFAPDVNVPARFPFEVTIHQGRIERILEENLHLYAGKGAIRRSHRFLEYTVDDSNAEFPIVVKYEQDLPDGSTQQGTVRTKYLIGADGARSKVRKCMGLELEGETTDHIWGVCDFVADTNFPDIRKRCAVHSDAGSVMVIPREQIATGEYLTRLYVQVAEEVDTSGDTGTDKKSADKKRRGAVTLEYIFEQARQVFAPYEIKIKEGTEPDWWAAYQIGQRMAPRFSAKTSDGVERVFIVGDACHTHSPKAGQGMNVSMMDSYNLAWKLVHKIHGLTPPNSSGSDPILETFSQERVDVASQLIEFDAQFSHMFSGRIGSADAETSGLTHEEFLRVFSDGSGFTSGCGLQYKESKLTRGLGVKSNLSRRDPLLGALTPGRRLLDVEVKRYADATARHLQDEMPPTGRYYILIFTSNDLVDKSGISQSSLESSVEILQKFPKGTVNLIVLHPLTARFEWNDLPAGVKTFAEMRTYGVSKKEDVYEVLGVSKDDGVVAVVRPDGYVGMMAPLSKTEDVEDYLRRCLVTPIIAENRTGFIAYARRHFKLYNAKNYPAEVFCILVCCLTSRCITMASAQKIIKCAVLSTGRKISYSIARNSQDGPWIVLSNSFGADTTLYQPVAQRLASSGYRVLSYDHPGHGQSTPMKDVDIVEMDELINDIDGLPGDLHIESIRAWVGVSLGAASGIYLACRHPKLIQNFAYCACPPASFGALSIMPLEVFDKMRAQAEADGTTANVIRQMHYGWASKEWLDEHPDQNERLKLASSTLSLDGLRAMMTLQKNKRFDMRPLVPQLLESCEKIMFVKGDHDAHLNPLVDMMRDLIVKTAREKGIDGDFKVVTVPDSGHVMYLENESYFVDVIKEFIS</sequence>
<dbReference type="GO" id="GO:0071949">
    <property type="term" value="F:FAD binding"/>
    <property type="evidence" value="ECO:0007669"/>
    <property type="project" value="InterPro"/>
</dbReference>
<gene>
    <name evidence="8" type="ORF">FNAPI_12295</name>
</gene>
<dbReference type="InterPro" id="IPR050641">
    <property type="entry name" value="RIFMO-like"/>
</dbReference>
<dbReference type="SUPFAM" id="SSF52833">
    <property type="entry name" value="Thioredoxin-like"/>
    <property type="match status" value="1"/>
</dbReference>
<keyword evidence="9" id="KW-1185">Reference proteome</keyword>
<reference evidence="8 9" key="1">
    <citation type="submission" date="2020-05" db="EMBL/GenBank/DDBJ databases">
        <title>Identification and distribution of gene clusters putatively required for synthesis of sphingolipid metabolism inhibitors in phylogenetically diverse species of the filamentous fungus Fusarium.</title>
        <authorList>
            <person name="Kim H.-S."/>
            <person name="Busman M."/>
            <person name="Brown D.W."/>
            <person name="Divon H."/>
            <person name="Uhlig S."/>
            <person name="Proctor R.H."/>
        </authorList>
    </citation>
    <scope>NUCLEOTIDE SEQUENCE [LARGE SCALE GENOMIC DNA]</scope>
    <source>
        <strain evidence="8 9">NRRL 25196</strain>
    </source>
</reference>
<dbReference type="Gene3D" id="3.40.50.1820">
    <property type="entry name" value="alpha/beta hydrolase"/>
    <property type="match status" value="1"/>
</dbReference>
<dbReference type="InterPro" id="IPR012941">
    <property type="entry name" value="Phe_hydrox_C_dim_dom"/>
</dbReference>
<dbReference type="Gene3D" id="3.50.50.60">
    <property type="entry name" value="FAD/NAD(P)-binding domain"/>
    <property type="match status" value="1"/>
</dbReference>
<dbReference type="InterPro" id="IPR036188">
    <property type="entry name" value="FAD/NAD-bd_sf"/>
</dbReference>
<evidence type="ECO:0000259" key="6">
    <source>
        <dbReference type="Pfam" id="PF07976"/>
    </source>
</evidence>
<dbReference type="Pfam" id="PF12697">
    <property type="entry name" value="Abhydrolase_6"/>
    <property type="match status" value="1"/>
</dbReference>
<dbReference type="InterPro" id="IPR000073">
    <property type="entry name" value="AB_hydrolase_1"/>
</dbReference>
<evidence type="ECO:0000256" key="1">
    <source>
        <dbReference type="ARBA" id="ARBA00007801"/>
    </source>
</evidence>
<dbReference type="CDD" id="cd02979">
    <property type="entry name" value="PHOX_C"/>
    <property type="match status" value="1"/>
</dbReference>
<dbReference type="Pfam" id="PF01494">
    <property type="entry name" value="FAD_binding_3"/>
    <property type="match status" value="1"/>
</dbReference>
<evidence type="ECO:0000256" key="4">
    <source>
        <dbReference type="ARBA" id="ARBA00023002"/>
    </source>
</evidence>
<evidence type="ECO:0000313" key="8">
    <source>
        <dbReference type="EMBL" id="KAF5534637.1"/>
    </source>
</evidence>
<evidence type="ECO:0000256" key="2">
    <source>
        <dbReference type="ARBA" id="ARBA00022630"/>
    </source>
</evidence>
<dbReference type="PRINTS" id="PR00420">
    <property type="entry name" value="RNGMNOXGNASE"/>
</dbReference>
<comment type="caution">
    <text evidence="8">The sequence shown here is derived from an EMBL/GenBank/DDBJ whole genome shotgun (WGS) entry which is preliminary data.</text>
</comment>
<dbReference type="SUPFAM" id="SSF51905">
    <property type="entry name" value="FAD/NAD(P)-binding domain"/>
    <property type="match status" value="1"/>
</dbReference>
<feature type="domain" description="Phenol hydroxylase-like C-terminal dimerisation" evidence="6">
    <location>
        <begin position="491"/>
        <end position="667"/>
    </location>
</feature>
<dbReference type="AlphaFoldDB" id="A0A8H5MNI5"/>
<protein>
    <submittedName>
        <fullName evidence="8">Phenol hydroxylase</fullName>
    </submittedName>
</protein>
<dbReference type="PANTHER" id="PTHR43004">
    <property type="entry name" value="TRK SYSTEM POTASSIUM UPTAKE PROTEIN"/>
    <property type="match status" value="1"/>
</dbReference>
<dbReference type="SUPFAM" id="SSF53474">
    <property type="entry name" value="alpha/beta-Hydrolases"/>
    <property type="match status" value="1"/>
</dbReference>
<keyword evidence="3" id="KW-0274">FAD</keyword>
<evidence type="ECO:0000313" key="9">
    <source>
        <dbReference type="Proteomes" id="UP000574317"/>
    </source>
</evidence>
<dbReference type="SUPFAM" id="SSF54373">
    <property type="entry name" value="FAD-linked reductases, C-terminal domain"/>
    <property type="match status" value="1"/>
</dbReference>
<dbReference type="InterPro" id="IPR038220">
    <property type="entry name" value="PHOX_C_sf"/>
</dbReference>
<comment type="similarity">
    <text evidence="1">Belongs to the PheA/TfdB FAD monooxygenase family.</text>
</comment>
<keyword evidence="4" id="KW-0560">Oxidoreductase</keyword>
<dbReference type="InterPro" id="IPR029058">
    <property type="entry name" value="AB_hydrolase_fold"/>
</dbReference>
<dbReference type="InterPro" id="IPR036249">
    <property type="entry name" value="Thioredoxin-like_sf"/>
</dbReference>
<dbReference type="Proteomes" id="UP000574317">
    <property type="component" value="Unassembled WGS sequence"/>
</dbReference>
<keyword evidence="2" id="KW-0285">Flavoprotein</keyword>
<name>A0A8H5MNI5_9HYPO</name>
<dbReference type="InterPro" id="IPR002938">
    <property type="entry name" value="FAD-bd"/>
</dbReference>
<organism evidence="8 9">
    <name type="scientific">Fusarium napiforme</name>
    <dbReference type="NCBI Taxonomy" id="42672"/>
    <lineage>
        <taxon>Eukaryota</taxon>
        <taxon>Fungi</taxon>
        <taxon>Dikarya</taxon>
        <taxon>Ascomycota</taxon>
        <taxon>Pezizomycotina</taxon>
        <taxon>Sordariomycetes</taxon>
        <taxon>Hypocreomycetidae</taxon>
        <taxon>Hypocreales</taxon>
        <taxon>Nectriaceae</taxon>
        <taxon>Fusarium</taxon>
        <taxon>Fusarium fujikuroi species complex</taxon>
    </lineage>
</organism>
<dbReference type="PANTHER" id="PTHR43004:SF15">
    <property type="entry name" value="MONOOXYGENASE, PUTATIVE (AFU_ORTHOLOGUE AFUA_6G03030)-RELATED"/>
    <property type="match status" value="1"/>
</dbReference>
<dbReference type="Gene3D" id="3.40.30.20">
    <property type="match status" value="1"/>
</dbReference>
<accession>A0A8H5MNI5</accession>
<dbReference type="Pfam" id="PF07976">
    <property type="entry name" value="Phe_hydrox_dim"/>
    <property type="match status" value="1"/>
</dbReference>